<evidence type="ECO:0000313" key="6">
    <source>
        <dbReference type="EMBL" id="CAF2142014.1"/>
    </source>
</evidence>
<sequence length="495" mass="55755">MIVLAIRWLIVTIISIVAISIWFLRSRVLSSDNAAVYLHPNSKNNSASDSSFSGVRLPLSFASHYAISSDVPLSEDALNLFYSSFRCLGGDPGDFHTEDSWGTRHCIFHNVCLHRSGSSSKYIIDYFYPSSVKSLSSTVIRWNNTFLALRHGANHITNGLSVVQVQLVPMNHVNQADPNCNLSYLNETYLIYQILPDGDMNFGHVIFDDAFGLYANLKQFRETRYNSPNKNHVLAFQSCSFFPGHLNELCRKFTEAVFPVISSHSLRSIDSLFNSSLNSGRLCFRELVAGQGSSGAIGWGHNNFNRAQAFSQFRSELLLTHGISPRINPRQHHILLINKNGRRKFNNLNEIYSAILSTPRYAGINITIVNDFKNSTITQQLQLFQTVTVAISPCGGISMLFFFLPPQSTLIVSGFPNLVKDGYTAGRMESQLWDYQSHVHVTHYPVNSFDDFTLPSQYSNKDWWHLRDHADITLKIEKLFPLIDKAIITAALKSS</sequence>
<keyword evidence="4" id="KW-0472">Membrane</keyword>
<evidence type="ECO:0000313" key="8">
    <source>
        <dbReference type="Proteomes" id="UP000663887"/>
    </source>
</evidence>
<evidence type="ECO:0000256" key="3">
    <source>
        <dbReference type="ARBA" id="ARBA00023180"/>
    </source>
</evidence>
<proteinExistence type="predicted"/>
<keyword evidence="4" id="KW-1133">Transmembrane helix</keyword>
<dbReference type="PANTHER" id="PTHR20961">
    <property type="entry name" value="GLYCOSYLTRANSFERASE"/>
    <property type="match status" value="1"/>
</dbReference>
<evidence type="ECO:0000313" key="7">
    <source>
        <dbReference type="EMBL" id="CAF4331402.1"/>
    </source>
</evidence>
<dbReference type="InterPro" id="IPR007657">
    <property type="entry name" value="Glycosyltransferase_61"/>
</dbReference>
<keyword evidence="3" id="KW-0325">Glycoprotein</keyword>
<dbReference type="Proteomes" id="UP000663842">
    <property type="component" value="Unassembled WGS sequence"/>
</dbReference>
<feature type="domain" description="Glycosyltransferase 61 catalytic" evidence="5">
    <location>
        <begin position="325"/>
        <end position="411"/>
    </location>
</feature>
<evidence type="ECO:0000256" key="1">
    <source>
        <dbReference type="ARBA" id="ARBA00022676"/>
    </source>
</evidence>
<organism evidence="6 8">
    <name type="scientific">Rotaria magnacalcarata</name>
    <dbReference type="NCBI Taxonomy" id="392030"/>
    <lineage>
        <taxon>Eukaryota</taxon>
        <taxon>Metazoa</taxon>
        <taxon>Spiralia</taxon>
        <taxon>Gnathifera</taxon>
        <taxon>Rotifera</taxon>
        <taxon>Eurotatoria</taxon>
        <taxon>Bdelloidea</taxon>
        <taxon>Philodinida</taxon>
        <taxon>Philodinidae</taxon>
        <taxon>Rotaria</taxon>
    </lineage>
</organism>
<keyword evidence="4" id="KW-0812">Transmembrane</keyword>
<reference evidence="6" key="1">
    <citation type="submission" date="2021-02" db="EMBL/GenBank/DDBJ databases">
        <authorList>
            <person name="Nowell W R."/>
        </authorList>
    </citation>
    <scope>NUCLEOTIDE SEQUENCE</scope>
</reference>
<name>A0A816X5T7_9BILA</name>
<dbReference type="Proteomes" id="UP000663887">
    <property type="component" value="Unassembled WGS sequence"/>
</dbReference>
<dbReference type="AlphaFoldDB" id="A0A816X5T7"/>
<comment type="caution">
    <text evidence="6">The sequence shown here is derived from an EMBL/GenBank/DDBJ whole genome shotgun (WGS) entry which is preliminary data.</text>
</comment>
<dbReference type="GO" id="GO:0016757">
    <property type="term" value="F:glycosyltransferase activity"/>
    <property type="evidence" value="ECO:0007669"/>
    <property type="project" value="UniProtKB-KW"/>
</dbReference>
<evidence type="ECO:0000256" key="4">
    <source>
        <dbReference type="SAM" id="Phobius"/>
    </source>
</evidence>
<dbReference type="InterPro" id="IPR049625">
    <property type="entry name" value="Glyco_transf_61_cat"/>
</dbReference>
<evidence type="ECO:0000259" key="5">
    <source>
        <dbReference type="Pfam" id="PF04577"/>
    </source>
</evidence>
<feature type="transmembrane region" description="Helical" evidence="4">
    <location>
        <begin position="6"/>
        <end position="24"/>
    </location>
</feature>
<dbReference type="EMBL" id="CAJNRG010012672">
    <property type="protein sequence ID" value="CAF2142014.1"/>
    <property type="molecule type" value="Genomic_DNA"/>
</dbReference>
<keyword evidence="2" id="KW-0808">Transferase</keyword>
<dbReference type="Pfam" id="PF04577">
    <property type="entry name" value="Glyco_transf_61"/>
    <property type="match status" value="1"/>
</dbReference>
<accession>A0A816X5T7</accession>
<dbReference type="EMBL" id="CAJOBF010013606">
    <property type="protein sequence ID" value="CAF4331402.1"/>
    <property type="molecule type" value="Genomic_DNA"/>
</dbReference>
<protein>
    <recommendedName>
        <fullName evidence="5">Glycosyltransferase 61 catalytic domain-containing protein</fullName>
    </recommendedName>
</protein>
<evidence type="ECO:0000256" key="2">
    <source>
        <dbReference type="ARBA" id="ARBA00022679"/>
    </source>
</evidence>
<gene>
    <name evidence="7" type="ORF">UXM345_LOCUS35016</name>
    <name evidence="6" type="ORF">XDN619_LOCUS26894</name>
</gene>
<keyword evidence="1" id="KW-0328">Glycosyltransferase</keyword>